<sequence>MDYAAGVDIVNESQFADGTLTSQKRRVAYYYDTEIGNYSYGKHHCWKPHRVRIVHHLLLAYDLCKEMDMFKPALTDYKDIMRFHSDDYVNFLRTINPDNAASMQKEQIQFNVGEDSPVFDGLFDYIRSYCSGSIGGACRLNEGLSDVVINWSGGLHHAKKSEASGFCYVNDIVLAILELLKKFTRVLYIDIDIHHGDGVEEAFYTTNRVMTVSFHKFGDFFPGTGDISDIGFGEGKGYSLNFPLRAGIDDANFVAIFEPVIRGVMEHYQPEAIVLQCGADSLSGDRLGCFNLSLKGHAQCVKFVRSFGLPTLVLGGGGYTVRNVSRCWTYETAIVLGKEVKNELPFTDYLEYFGPDYSLQITPRWERRGEMTRSNMENMNDAKYLNAQLGTLMRQLEALEDVPGLQIESAEKPKVMMAGGVECRRRIG</sequence>
<keyword evidence="7 10" id="KW-0804">Transcription</keyword>
<dbReference type="EC" id="3.5.1.98" evidence="2 10"/>
<dbReference type="InParanoid" id="D8M5B2"/>
<evidence type="ECO:0000256" key="13">
    <source>
        <dbReference type="PIRSR" id="PIRSR037913-3"/>
    </source>
</evidence>
<evidence type="ECO:0000256" key="9">
    <source>
        <dbReference type="ARBA" id="ARBA00061569"/>
    </source>
</evidence>
<keyword evidence="3" id="KW-0678">Repressor</keyword>
<dbReference type="PRINTS" id="PR01271">
    <property type="entry name" value="HISDACETLASE"/>
</dbReference>
<dbReference type="GeneID" id="24920269"/>
<evidence type="ECO:0000256" key="11">
    <source>
        <dbReference type="PIRSR" id="PIRSR037913-1"/>
    </source>
</evidence>
<dbReference type="PIRSF" id="PIRSF037913">
    <property type="entry name" value="His_deacetylse_1"/>
    <property type="match status" value="1"/>
</dbReference>
<comment type="subcellular location">
    <subcellularLocation>
        <location evidence="1 10">Nucleus</location>
    </subcellularLocation>
</comment>
<evidence type="ECO:0000259" key="14">
    <source>
        <dbReference type="Pfam" id="PF00850"/>
    </source>
</evidence>
<dbReference type="InterPro" id="IPR023696">
    <property type="entry name" value="Ureohydrolase_dom_sf"/>
</dbReference>
<feature type="binding site" evidence="13">
    <location>
        <position position="194"/>
    </location>
    <ligand>
        <name>a divalent metal cation</name>
        <dbReference type="ChEBI" id="CHEBI:60240"/>
    </ligand>
</feature>
<proteinExistence type="inferred from homology"/>
<dbReference type="InterPro" id="IPR000286">
    <property type="entry name" value="HDACs"/>
</dbReference>
<evidence type="ECO:0000256" key="6">
    <source>
        <dbReference type="ARBA" id="ARBA00023015"/>
    </source>
</evidence>
<keyword evidence="13" id="KW-0479">Metal-binding</keyword>
<evidence type="ECO:0000256" key="12">
    <source>
        <dbReference type="PIRSR" id="PIRSR037913-2"/>
    </source>
</evidence>
<dbReference type="CDD" id="cd09991">
    <property type="entry name" value="HDAC_classI"/>
    <property type="match status" value="1"/>
</dbReference>
<feature type="domain" description="Histone deacetylase" evidence="14">
    <location>
        <begin position="44"/>
        <end position="334"/>
    </location>
</feature>
<dbReference type="PANTHER" id="PTHR10625">
    <property type="entry name" value="HISTONE DEACETYLASE HDAC1-RELATED"/>
    <property type="match status" value="1"/>
</dbReference>
<dbReference type="InterPro" id="IPR003084">
    <property type="entry name" value="HDAC_I/II"/>
</dbReference>
<dbReference type="EMBL" id="FN668657">
    <property type="protein sequence ID" value="CBK23251.2"/>
    <property type="molecule type" value="Genomic_DNA"/>
</dbReference>
<name>D8M5B2_BLAHO</name>
<evidence type="ECO:0000256" key="10">
    <source>
        <dbReference type="PIRNR" id="PIRNR037913"/>
    </source>
</evidence>
<dbReference type="GO" id="GO:0046872">
    <property type="term" value="F:metal ion binding"/>
    <property type="evidence" value="ECO:0007669"/>
    <property type="project" value="UniProtKB-KW"/>
</dbReference>
<organism evidence="15">
    <name type="scientific">Blastocystis hominis</name>
    <dbReference type="NCBI Taxonomy" id="12968"/>
    <lineage>
        <taxon>Eukaryota</taxon>
        <taxon>Sar</taxon>
        <taxon>Stramenopiles</taxon>
        <taxon>Bigyra</taxon>
        <taxon>Opalozoa</taxon>
        <taxon>Opalinata</taxon>
        <taxon>Blastocystidae</taxon>
        <taxon>Blastocystis</taxon>
    </lineage>
</organism>
<reference evidence="15" key="1">
    <citation type="submission" date="2010-02" db="EMBL/GenBank/DDBJ databases">
        <title>Sequencing and annotation of the Blastocystis hominis genome.</title>
        <authorList>
            <person name="Wincker P."/>
        </authorList>
    </citation>
    <scope>NUCLEOTIDE SEQUENCE</scope>
    <source>
        <strain evidence="15">Singapore isolate B</strain>
    </source>
</reference>
<keyword evidence="8 10" id="KW-0539">Nucleus</keyword>
<comment type="similarity">
    <text evidence="9 10">Belongs to the histone deacetylase family. HD Type 1 subfamily.</text>
</comment>
<dbReference type="AlphaFoldDB" id="D8M5B2"/>
<dbReference type="RefSeq" id="XP_012897299.1">
    <property type="nucleotide sequence ID" value="XM_013041845.1"/>
</dbReference>
<gene>
    <name evidence="15" type="ORF">GSBLH_T00003153001</name>
</gene>
<dbReference type="GO" id="GO:0141221">
    <property type="term" value="F:histone deacetylase activity, hydrolytic mechanism"/>
    <property type="evidence" value="ECO:0007669"/>
    <property type="project" value="UniProtKB-EC"/>
</dbReference>
<dbReference type="PANTHER" id="PTHR10625:SF44">
    <property type="entry name" value="HISTONE DEACETYLASE 19"/>
    <property type="match status" value="1"/>
</dbReference>
<keyword evidence="4 10" id="KW-0378">Hydrolase</keyword>
<evidence type="ECO:0000256" key="3">
    <source>
        <dbReference type="ARBA" id="ARBA00022491"/>
    </source>
</evidence>
<dbReference type="OMA" id="GKIMEWY"/>
<dbReference type="Proteomes" id="UP000008312">
    <property type="component" value="Unassembled WGS sequence"/>
</dbReference>
<evidence type="ECO:0000256" key="1">
    <source>
        <dbReference type="ARBA" id="ARBA00004123"/>
    </source>
</evidence>
<evidence type="ECO:0000256" key="4">
    <source>
        <dbReference type="ARBA" id="ARBA00022801"/>
    </source>
</evidence>
<evidence type="ECO:0000313" key="16">
    <source>
        <dbReference type="Proteomes" id="UP000008312"/>
    </source>
</evidence>
<feature type="binding site" evidence="12">
    <location>
        <position position="115"/>
    </location>
    <ligand>
        <name>substrate</name>
    </ligand>
</feature>
<dbReference type="FunFam" id="3.40.800.20:FF:000001">
    <property type="entry name" value="Histone deacetylase"/>
    <property type="match status" value="1"/>
</dbReference>
<feature type="binding site" evidence="13">
    <location>
        <position position="192"/>
    </location>
    <ligand>
        <name>a divalent metal cation</name>
        <dbReference type="ChEBI" id="CHEBI:60240"/>
    </ligand>
</feature>
<evidence type="ECO:0000256" key="5">
    <source>
        <dbReference type="ARBA" id="ARBA00022853"/>
    </source>
</evidence>
<dbReference type="Gene3D" id="3.40.800.20">
    <property type="entry name" value="Histone deacetylase domain"/>
    <property type="match status" value="1"/>
</dbReference>
<keyword evidence="16" id="KW-1185">Reference proteome</keyword>
<dbReference type="OrthoDB" id="1918432at2759"/>
<feature type="binding site" evidence="12">
    <location>
        <position position="165"/>
    </location>
    <ligand>
        <name>substrate</name>
    </ligand>
</feature>
<evidence type="ECO:0000256" key="7">
    <source>
        <dbReference type="ARBA" id="ARBA00023163"/>
    </source>
</evidence>
<dbReference type="Pfam" id="PF00850">
    <property type="entry name" value="Hist_deacetyl"/>
    <property type="match status" value="1"/>
</dbReference>
<dbReference type="GO" id="GO:0040029">
    <property type="term" value="P:epigenetic regulation of gene expression"/>
    <property type="evidence" value="ECO:0007669"/>
    <property type="project" value="TreeGrafter"/>
</dbReference>
<protein>
    <recommendedName>
        <fullName evidence="2 10">Histone deacetylase</fullName>
        <ecNumber evidence="2 10">3.5.1.98</ecNumber>
    </recommendedName>
</protein>
<dbReference type="GO" id="GO:0005634">
    <property type="term" value="C:nucleus"/>
    <property type="evidence" value="ECO:0007669"/>
    <property type="project" value="UniProtKB-SubCell"/>
</dbReference>
<comment type="catalytic activity">
    <reaction evidence="10">
        <text>N(6)-acetyl-L-lysyl-[histone] + H2O = L-lysyl-[histone] + acetate</text>
        <dbReference type="Rhea" id="RHEA:58196"/>
        <dbReference type="Rhea" id="RHEA-COMP:9845"/>
        <dbReference type="Rhea" id="RHEA-COMP:11338"/>
        <dbReference type="ChEBI" id="CHEBI:15377"/>
        <dbReference type="ChEBI" id="CHEBI:29969"/>
        <dbReference type="ChEBI" id="CHEBI:30089"/>
        <dbReference type="ChEBI" id="CHEBI:61930"/>
        <dbReference type="EC" id="3.5.1.98"/>
    </reaction>
</comment>
<evidence type="ECO:0000313" key="15">
    <source>
        <dbReference type="EMBL" id="CBK23251.2"/>
    </source>
</evidence>
<feature type="active site" description="Proton acceptor" evidence="11">
    <location>
        <position position="157"/>
    </location>
</feature>
<keyword evidence="6 10" id="KW-0805">Transcription regulation</keyword>
<dbReference type="PRINTS" id="PR01270">
    <property type="entry name" value="HDASUPER"/>
</dbReference>
<feature type="binding site" evidence="12">
    <location>
        <position position="319"/>
    </location>
    <ligand>
        <name>substrate</name>
    </ligand>
</feature>
<evidence type="ECO:0000256" key="2">
    <source>
        <dbReference type="ARBA" id="ARBA00012111"/>
    </source>
</evidence>
<evidence type="ECO:0000256" key="8">
    <source>
        <dbReference type="ARBA" id="ARBA00023242"/>
    </source>
</evidence>
<feature type="binding site" evidence="13">
    <location>
        <position position="280"/>
    </location>
    <ligand>
        <name>a divalent metal cation</name>
        <dbReference type="ChEBI" id="CHEBI:60240"/>
    </ligand>
</feature>
<dbReference type="InterPro" id="IPR037138">
    <property type="entry name" value="His_deacetylse_dom_sf"/>
</dbReference>
<dbReference type="InterPro" id="IPR023801">
    <property type="entry name" value="His_deacetylse_dom"/>
</dbReference>
<accession>D8M5B2</accession>
<keyword evidence="5 10" id="KW-0156">Chromatin regulator</keyword>
<dbReference type="SUPFAM" id="SSF52768">
    <property type="entry name" value="Arginase/deacetylase"/>
    <property type="match status" value="1"/>
</dbReference>